<evidence type="ECO:0000256" key="1">
    <source>
        <dbReference type="ARBA" id="ARBA00022630"/>
    </source>
</evidence>
<evidence type="ECO:0000313" key="5">
    <source>
        <dbReference type="Proteomes" id="UP000198290"/>
    </source>
</evidence>
<dbReference type="AlphaFoldDB" id="A0A3G9GEM3"/>
<name>A0A3G9GEM3_9NEIS</name>
<dbReference type="Gene3D" id="1.20.140.10">
    <property type="entry name" value="Butyryl-CoA Dehydrogenase, subunit A, domain 3"/>
    <property type="match status" value="1"/>
</dbReference>
<dbReference type="GO" id="GO:0005737">
    <property type="term" value="C:cytoplasm"/>
    <property type="evidence" value="ECO:0007669"/>
    <property type="project" value="TreeGrafter"/>
</dbReference>
<accession>A0A3G9GEM3</accession>
<sequence>MTIEMEDVDGLLAEVAIFARERIAPASERPETPVSLDILLALSNEASEMGLLPLAQEEPGFSLWEDVTGSGAMAFNMGLLRHVGRANAGLAFAWHRYALARHVMSALGIRTEKATVLDTTLLSTGHYGLAQASLGQYLAGECSGEDKPKLQDWLDRQSKSGVLTAVPVWQSVLWPVWQEGRIGWQLAPRSRMQVETLSSQHGFDDLSSFRVQLEPMADVPVHEVPRDDGMFYARVLMLDMLGLLAIGAGALARAQDMTVDFTSVRRQGGKVIGGHAAVQQMLGELEMAVQQADAGIQRLSRPLDRLSIREVASARATTHALLCHAANQAVQAHGGLGYMRDLGAEKIVRDQNMLKLQAGGTRELPLLLAGLGEVQA</sequence>
<dbReference type="InterPro" id="IPR036250">
    <property type="entry name" value="AcylCo_DH-like_C"/>
</dbReference>
<dbReference type="Proteomes" id="UP000198290">
    <property type="component" value="Chromosome"/>
</dbReference>
<proteinExistence type="predicted"/>
<dbReference type="EC" id="1.3.8.1" evidence="4"/>
<dbReference type="PANTHER" id="PTHR48083">
    <property type="entry name" value="MEDIUM-CHAIN SPECIFIC ACYL-COA DEHYDROGENASE, MITOCHONDRIAL-RELATED"/>
    <property type="match status" value="1"/>
</dbReference>
<evidence type="ECO:0000313" key="4">
    <source>
        <dbReference type="EMBL" id="BBF84552.1"/>
    </source>
</evidence>
<dbReference type="InterPro" id="IPR006089">
    <property type="entry name" value="Acyl-CoA_DH_CS"/>
</dbReference>
<dbReference type="KEGG" id="amah:DLM_0912"/>
<gene>
    <name evidence="4" type="ORF">DLM_0912</name>
</gene>
<dbReference type="GO" id="GO:0016937">
    <property type="term" value="F:short-chain fatty acyl-CoA dehydrogenase activity"/>
    <property type="evidence" value="ECO:0007669"/>
    <property type="project" value="UniProtKB-EC"/>
</dbReference>
<dbReference type="EMBL" id="AP018823">
    <property type="protein sequence ID" value="BBF84552.1"/>
    <property type="molecule type" value="Genomic_DNA"/>
</dbReference>
<protein>
    <submittedName>
        <fullName evidence="4">Butyryl-CoA dehydrogenase</fullName>
        <ecNumber evidence="4">1.3.8.1</ecNumber>
    </submittedName>
</protein>
<evidence type="ECO:0000259" key="3">
    <source>
        <dbReference type="Pfam" id="PF00441"/>
    </source>
</evidence>
<dbReference type="Pfam" id="PF00441">
    <property type="entry name" value="Acyl-CoA_dh_1"/>
    <property type="match status" value="1"/>
</dbReference>
<dbReference type="PANTHER" id="PTHR48083:SF31">
    <property type="entry name" value="ACYL-COA DEHYDROGENASE FADE10-RELATED"/>
    <property type="match status" value="1"/>
</dbReference>
<dbReference type="SUPFAM" id="SSF47203">
    <property type="entry name" value="Acyl-CoA dehydrogenase C-terminal domain-like"/>
    <property type="match status" value="1"/>
</dbReference>
<dbReference type="RefSeq" id="WP_089084154.1">
    <property type="nucleotide sequence ID" value="NZ_AP018823.1"/>
</dbReference>
<feature type="domain" description="Acyl-CoA dehydrogenase/oxidase C-terminal" evidence="3">
    <location>
        <begin position="242"/>
        <end position="363"/>
    </location>
</feature>
<keyword evidence="2 4" id="KW-0560">Oxidoreductase</keyword>
<keyword evidence="1" id="KW-0285">Flavoprotein</keyword>
<reference evidence="4 5" key="2">
    <citation type="journal article" date="2017" name="Genome Announc.">
        <title>Draft genome sequence of Aquitalea magnusonii strain H3, a plant growth-promoting bacterium of duckweed Lemna minor.</title>
        <authorList>
            <person name="Ishizawa H."/>
            <person name="Kuroda M."/>
            <person name="Ike M."/>
        </authorList>
    </citation>
    <scope>NUCLEOTIDE SEQUENCE [LARGE SCALE GENOMIC DNA]</scope>
    <source>
        <strain evidence="4 5">H3</strain>
    </source>
</reference>
<dbReference type="InterPro" id="IPR050741">
    <property type="entry name" value="Acyl-CoA_dehydrogenase"/>
</dbReference>
<dbReference type="InterPro" id="IPR009075">
    <property type="entry name" value="AcylCo_DH/oxidase_C"/>
</dbReference>
<evidence type="ECO:0000256" key="2">
    <source>
        <dbReference type="ARBA" id="ARBA00023002"/>
    </source>
</evidence>
<dbReference type="OrthoDB" id="9151378at2"/>
<reference evidence="5" key="3">
    <citation type="journal article" date="2017" name="Plant Physiol. Biochem.">
        <title>Differential oxidative and antioxidative response of duckweed Lemna minor toward plant growth promoting/inhibiting bacteria.</title>
        <authorList>
            <person name="Ishizawa H."/>
            <person name="Kuroda M."/>
            <person name="Morikawa M."/>
            <person name="Ike M."/>
        </authorList>
    </citation>
    <scope>NUCLEOTIDE SEQUENCE [LARGE SCALE GENOMIC DNA]</scope>
    <source>
        <strain evidence="5">H3</strain>
    </source>
</reference>
<reference evidence="5" key="1">
    <citation type="journal article" date="2017" name="Biotechnol. Biofuels">
        <title>Evaluation of environmental bacterial communities as a factor affecting the growth of duckweed Lemna minor.</title>
        <authorList>
            <person name="Ishizawa H."/>
            <person name="Kuroda M."/>
            <person name="Morikawa M."/>
            <person name="Ike M."/>
        </authorList>
    </citation>
    <scope>NUCLEOTIDE SEQUENCE [LARGE SCALE GENOMIC DNA]</scope>
    <source>
        <strain evidence="5">H3</strain>
    </source>
</reference>
<dbReference type="PROSITE" id="PS00073">
    <property type="entry name" value="ACYL_COA_DH_2"/>
    <property type="match status" value="1"/>
</dbReference>
<organism evidence="4 5">
    <name type="scientific">Aquitalea magnusonii</name>
    <dbReference type="NCBI Taxonomy" id="332411"/>
    <lineage>
        <taxon>Bacteria</taxon>
        <taxon>Pseudomonadati</taxon>
        <taxon>Pseudomonadota</taxon>
        <taxon>Betaproteobacteria</taxon>
        <taxon>Neisseriales</taxon>
        <taxon>Chromobacteriaceae</taxon>
        <taxon>Aquitalea</taxon>
    </lineage>
</organism>
<dbReference type="GO" id="GO:0033539">
    <property type="term" value="P:fatty acid beta-oxidation using acyl-CoA dehydrogenase"/>
    <property type="evidence" value="ECO:0007669"/>
    <property type="project" value="TreeGrafter"/>
</dbReference>
<keyword evidence="5" id="KW-1185">Reference proteome</keyword>